<dbReference type="GO" id="GO:0006508">
    <property type="term" value="P:proteolysis"/>
    <property type="evidence" value="ECO:0007669"/>
    <property type="project" value="InterPro"/>
</dbReference>
<dbReference type="Pfam" id="PF13975">
    <property type="entry name" value="gag-asp_proteas"/>
    <property type="match status" value="1"/>
</dbReference>
<evidence type="ECO:0000313" key="5">
    <source>
        <dbReference type="Proteomes" id="UP000238274"/>
    </source>
</evidence>
<feature type="non-terminal residue" evidence="4">
    <location>
        <position position="1"/>
    </location>
</feature>
<dbReference type="InterPro" id="IPR001995">
    <property type="entry name" value="Peptidase_A2_cat"/>
</dbReference>
<proteinExistence type="predicted"/>
<dbReference type="SUPFAM" id="SSF50630">
    <property type="entry name" value="Acid proteases"/>
    <property type="match status" value="1"/>
</dbReference>
<protein>
    <recommendedName>
        <fullName evidence="3">Peptidase A2 domain-containing protein</fullName>
    </recommendedName>
</protein>
<organism evidence="4 5">
    <name type="scientific">Puccinia striiformis</name>
    <dbReference type="NCBI Taxonomy" id="27350"/>
    <lineage>
        <taxon>Eukaryota</taxon>
        <taxon>Fungi</taxon>
        <taxon>Dikarya</taxon>
        <taxon>Basidiomycota</taxon>
        <taxon>Pucciniomycotina</taxon>
        <taxon>Pucciniomycetes</taxon>
        <taxon>Pucciniales</taxon>
        <taxon>Pucciniaceae</taxon>
        <taxon>Puccinia</taxon>
    </lineage>
</organism>
<accession>A0A2S4VRF0</accession>
<reference evidence="5" key="3">
    <citation type="journal article" date="2018" name="Mol. Plant Microbe Interact.">
        <title>Genome sequence resources for the wheat stripe rust pathogen (Puccinia striiformis f. sp. tritici) and the barley stripe rust pathogen (Puccinia striiformis f. sp. hordei).</title>
        <authorList>
            <person name="Xia C."/>
            <person name="Wang M."/>
            <person name="Yin C."/>
            <person name="Cornejo O.E."/>
            <person name="Hulbert S.H."/>
            <person name="Chen X."/>
        </authorList>
    </citation>
    <scope>NUCLEOTIDE SEQUENCE [LARGE SCALE GENOMIC DNA]</scope>
    <source>
        <strain evidence="5">93TX-2</strain>
    </source>
</reference>
<dbReference type="AlphaFoldDB" id="A0A2S4VRF0"/>
<feature type="region of interest" description="Disordered" evidence="2">
    <location>
        <begin position="1"/>
        <end position="110"/>
    </location>
</feature>
<evidence type="ECO:0000256" key="2">
    <source>
        <dbReference type="SAM" id="MobiDB-lite"/>
    </source>
</evidence>
<dbReference type="Gene3D" id="2.40.70.10">
    <property type="entry name" value="Acid Proteases"/>
    <property type="match status" value="1"/>
</dbReference>
<feature type="non-terminal residue" evidence="4">
    <location>
        <position position="489"/>
    </location>
</feature>
<dbReference type="InterPro" id="IPR021109">
    <property type="entry name" value="Peptidase_aspartic_dom_sf"/>
</dbReference>
<dbReference type="VEuPathDB" id="FungiDB:PSTT_11837"/>
<name>A0A2S4VRF0_9BASI</name>
<dbReference type="Proteomes" id="UP000238274">
    <property type="component" value="Unassembled WGS sequence"/>
</dbReference>
<dbReference type="PROSITE" id="PS50175">
    <property type="entry name" value="ASP_PROT_RETROV"/>
    <property type="match status" value="1"/>
</dbReference>
<reference evidence="5" key="2">
    <citation type="journal article" date="2018" name="BMC Genomics">
        <title>Genomic insights into host adaptation between the wheat stripe rust pathogen (Puccinia striiformis f. sp. tritici) and the barley stripe rust pathogen (Puccinia striiformis f. sp. hordei).</title>
        <authorList>
            <person name="Xia C."/>
            <person name="Wang M."/>
            <person name="Yin C."/>
            <person name="Cornejo O.E."/>
            <person name="Hulbert S.H."/>
            <person name="Chen X."/>
        </authorList>
    </citation>
    <scope>NUCLEOTIDE SEQUENCE [LARGE SCALE GENOMIC DNA]</scope>
    <source>
        <strain evidence="5">93TX-2</strain>
    </source>
</reference>
<dbReference type="VEuPathDB" id="FungiDB:PSHT_08225"/>
<gene>
    <name evidence="4" type="ORF">PSHT_08225</name>
</gene>
<comment type="caution">
    <text evidence="4">The sequence shown here is derived from an EMBL/GenBank/DDBJ whole genome shotgun (WGS) entry which is preliminary data.</text>
</comment>
<dbReference type="EMBL" id="PKSM01000106">
    <property type="protein sequence ID" value="POW12112.1"/>
    <property type="molecule type" value="Genomic_DNA"/>
</dbReference>
<dbReference type="OrthoDB" id="2507637at2759"/>
<keyword evidence="5" id="KW-1185">Reference proteome</keyword>
<dbReference type="CDD" id="cd00303">
    <property type="entry name" value="retropepsin_like"/>
    <property type="match status" value="1"/>
</dbReference>
<feature type="compositionally biased region" description="Polar residues" evidence="2">
    <location>
        <begin position="28"/>
        <end position="39"/>
    </location>
</feature>
<sequence length="489" mass="55380">LYSPVDEDEAENNLGFGIRKSQRIQERNPATSNLPTTSKAPEAEVQPPQPNQEASKAPRQRKSFPGSWLEENEETEESITLPVKPKTPATSSDKVKTMKAQVPGSKDEANKLDKSIRNKFAKQTYTLTLEEILKISPQFLTGLQDSLLEEQALENGLNGVKFTGHLESAKEDNNEDDGLTYACPVGMVDMTVNKIKIRTLVDTGAEMNIIPDTIANQLGLVTTELFMRLKGIGGHFTPIIGLAENVPISVFPGYIHLANFFIVKGSVHTVLGRPFLADHNKEPPKLRKICALQVDDWETVDIAEETIGGKLLQEIMEDSRRSTQFFEDDAWKMDLIDVESVDWEELRSEPPNDGEVFNQHMALEWGTNSNPEWEAWHTYRADMFIQPQFRQVFSWPRKRKNTARRPTWLHELPGGGLNSLEFLQILNESTVRPFLREGTWKSKYGPVSKAMREKLFNGGGKKWYKKHVARSTRAKNERIASRSNLFFAV</sequence>
<evidence type="ECO:0000259" key="3">
    <source>
        <dbReference type="PROSITE" id="PS50175"/>
    </source>
</evidence>
<evidence type="ECO:0000313" key="4">
    <source>
        <dbReference type="EMBL" id="POW12112.1"/>
    </source>
</evidence>
<feature type="compositionally biased region" description="Acidic residues" evidence="2">
    <location>
        <begin position="1"/>
        <end position="11"/>
    </location>
</feature>
<evidence type="ECO:0000256" key="1">
    <source>
        <dbReference type="ARBA" id="ARBA00022801"/>
    </source>
</evidence>
<keyword evidence="1" id="KW-0378">Hydrolase</keyword>
<feature type="domain" description="Peptidase A2" evidence="3">
    <location>
        <begin position="197"/>
        <end position="234"/>
    </location>
</feature>
<dbReference type="GO" id="GO:0004190">
    <property type="term" value="F:aspartic-type endopeptidase activity"/>
    <property type="evidence" value="ECO:0007669"/>
    <property type="project" value="InterPro"/>
</dbReference>
<reference evidence="4 5" key="1">
    <citation type="submission" date="2017-12" db="EMBL/GenBank/DDBJ databases">
        <title>Gene loss provides genomic basis for host adaptation in cereal stripe rust fungi.</title>
        <authorList>
            <person name="Xia C."/>
        </authorList>
    </citation>
    <scope>NUCLEOTIDE SEQUENCE [LARGE SCALE GENOMIC DNA]</scope>
    <source>
        <strain evidence="4 5">93TX-2</strain>
    </source>
</reference>